<organism evidence="1 2">
    <name type="scientific">Pseudomonas syringae group genomosp. 3</name>
    <dbReference type="NCBI Taxonomy" id="251701"/>
    <lineage>
        <taxon>Bacteria</taxon>
        <taxon>Pseudomonadati</taxon>
        <taxon>Pseudomonadota</taxon>
        <taxon>Gammaproteobacteria</taxon>
        <taxon>Pseudomonadales</taxon>
        <taxon>Pseudomonadaceae</taxon>
        <taxon>Pseudomonas</taxon>
    </lineage>
</organism>
<name>A0A2K4W8B9_9PSED</name>
<evidence type="ECO:0000313" key="2">
    <source>
        <dbReference type="Proteomes" id="UP000238093"/>
    </source>
</evidence>
<protein>
    <submittedName>
        <fullName evidence="1">Uncharacterized protein</fullName>
    </submittedName>
</protein>
<sequence length="67" mass="7527">MNEHVGDLARCVGQGQKFEMIFHVVLSRTGGLRVQFLTMKRLAISMISRRQNMIPVTAITHLATSTK</sequence>
<proteinExistence type="predicted"/>
<dbReference type="EMBL" id="LT963408">
    <property type="protein sequence ID" value="SOS32092.1"/>
    <property type="molecule type" value="Genomic_DNA"/>
</dbReference>
<dbReference type="Proteomes" id="UP000238093">
    <property type="component" value="Chromosome I"/>
</dbReference>
<evidence type="ECO:0000313" key="1">
    <source>
        <dbReference type="EMBL" id="SOS32092.1"/>
    </source>
</evidence>
<dbReference type="AlphaFoldDB" id="A0A2K4W8B9"/>
<accession>A0A2K4W8B9</accession>
<gene>
    <name evidence="1" type="ORF">CFBP6411_00726</name>
</gene>
<reference evidence="1 2" key="1">
    <citation type="submission" date="2017-11" db="EMBL/GenBank/DDBJ databases">
        <authorList>
            <person name="Han C.G."/>
        </authorList>
    </citation>
    <scope>NUCLEOTIDE SEQUENCE [LARGE SCALE GENOMIC DNA]</scope>
    <source>
        <strain evidence="1">CFBP6411</strain>
    </source>
</reference>